<organism evidence="1">
    <name type="scientific">Anguilla anguilla</name>
    <name type="common">European freshwater eel</name>
    <name type="synonym">Muraena anguilla</name>
    <dbReference type="NCBI Taxonomy" id="7936"/>
    <lineage>
        <taxon>Eukaryota</taxon>
        <taxon>Metazoa</taxon>
        <taxon>Chordata</taxon>
        <taxon>Craniata</taxon>
        <taxon>Vertebrata</taxon>
        <taxon>Euteleostomi</taxon>
        <taxon>Actinopterygii</taxon>
        <taxon>Neopterygii</taxon>
        <taxon>Teleostei</taxon>
        <taxon>Anguilliformes</taxon>
        <taxon>Anguillidae</taxon>
        <taxon>Anguilla</taxon>
    </lineage>
</organism>
<proteinExistence type="predicted"/>
<evidence type="ECO:0000313" key="1">
    <source>
        <dbReference type="EMBL" id="JAI00893.1"/>
    </source>
</evidence>
<dbReference type="AlphaFoldDB" id="A0A0E9XDT2"/>
<dbReference type="EMBL" id="GBXM01007685">
    <property type="protein sequence ID" value="JAI00893.1"/>
    <property type="molecule type" value="Transcribed_RNA"/>
</dbReference>
<protein>
    <submittedName>
        <fullName evidence="1">Uncharacterized protein</fullName>
    </submittedName>
</protein>
<sequence>MEYNWFWTEIRTEQTVIACNACNNTTHKHSFRFAHTAPTQCSIGRLHDILKELQPGFIFKIRNKTKSDLRFFGVKILGGGGDNFQQSKK</sequence>
<accession>A0A0E9XDT2</accession>
<reference evidence="1" key="2">
    <citation type="journal article" date="2015" name="Fish Shellfish Immunol.">
        <title>Early steps in the European eel (Anguilla anguilla)-Vibrio vulnificus interaction in the gills: Role of the RtxA13 toxin.</title>
        <authorList>
            <person name="Callol A."/>
            <person name="Pajuelo D."/>
            <person name="Ebbesson L."/>
            <person name="Teles M."/>
            <person name="MacKenzie S."/>
            <person name="Amaro C."/>
        </authorList>
    </citation>
    <scope>NUCLEOTIDE SEQUENCE</scope>
</reference>
<reference evidence="1" key="1">
    <citation type="submission" date="2014-11" db="EMBL/GenBank/DDBJ databases">
        <authorList>
            <person name="Amaro Gonzalez C."/>
        </authorList>
    </citation>
    <scope>NUCLEOTIDE SEQUENCE</scope>
</reference>
<name>A0A0E9XDT2_ANGAN</name>